<feature type="chain" id="PRO_5045520122" evidence="1">
    <location>
        <begin position="26"/>
        <end position="268"/>
    </location>
</feature>
<evidence type="ECO:0000313" key="3">
    <source>
        <dbReference type="Proteomes" id="UP000717995"/>
    </source>
</evidence>
<proteinExistence type="predicted"/>
<dbReference type="EMBL" id="JAFEUP010000004">
    <property type="protein sequence ID" value="MBM7061833.1"/>
    <property type="molecule type" value="Genomic_DNA"/>
</dbReference>
<comment type="caution">
    <text evidence="2">The sequence shown here is derived from an EMBL/GenBank/DDBJ whole genome shotgun (WGS) entry which is preliminary data.</text>
</comment>
<protein>
    <submittedName>
        <fullName evidence="2">Transporter</fullName>
    </submittedName>
</protein>
<gene>
    <name evidence="2" type="ORF">JQX08_14075</name>
</gene>
<keyword evidence="3" id="KW-1185">Reference proteome</keyword>
<evidence type="ECO:0000256" key="1">
    <source>
        <dbReference type="SAM" id="SignalP"/>
    </source>
</evidence>
<name>A0ABS2IJ09_9GAMM</name>
<dbReference type="RefSeq" id="WP_205349026.1">
    <property type="nucleotide sequence ID" value="NZ_JAFEUP010000004.1"/>
</dbReference>
<reference evidence="2 3" key="1">
    <citation type="submission" date="2021-02" db="EMBL/GenBank/DDBJ databases">
        <authorList>
            <person name="Lee D.-H."/>
        </authorList>
    </citation>
    <scope>NUCLEOTIDE SEQUENCE [LARGE SCALE GENOMIC DNA]</scope>
    <source>
        <strain evidence="2 3">UL073</strain>
    </source>
</reference>
<sequence>MPRPNISLSCSLLLAVGLHGNLAMADDAELAKKLSNPVASLISVPFQLNYDEKLGPQGHGKRYQLNFQPVVPISLNEDWNLISRTILPLIHQDEVVPNQGNRSGTGDITQSLFFSPKAPSESGYIWGVGPAFLLPTASDDSLGTEKWAAGPTAVVLKQQGEWTLGALANHLWDYAGDGNRAPVDATFIQPFVAYTTPTAWTYTLNSEATYDWEAEQWAVPLNAQITKLLKFGKQPVSVGGGVRYWAEHADNGPEGWGARMVVVFLFPK</sequence>
<organism evidence="2 3">
    <name type="scientific">Zestomonas insulae</name>
    <dbReference type="NCBI Taxonomy" id="2809017"/>
    <lineage>
        <taxon>Bacteria</taxon>
        <taxon>Pseudomonadati</taxon>
        <taxon>Pseudomonadota</taxon>
        <taxon>Gammaproteobacteria</taxon>
        <taxon>Pseudomonadales</taxon>
        <taxon>Pseudomonadaceae</taxon>
        <taxon>Zestomonas</taxon>
    </lineage>
</organism>
<evidence type="ECO:0000313" key="2">
    <source>
        <dbReference type="EMBL" id="MBM7061833.1"/>
    </source>
</evidence>
<dbReference type="Proteomes" id="UP000717995">
    <property type="component" value="Unassembled WGS sequence"/>
</dbReference>
<feature type="signal peptide" evidence="1">
    <location>
        <begin position="1"/>
        <end position="25"/>
    </location>
</feature>
<accession>A0ABS2IJ09</accession>
<keyword evidence="1" id="KW-0732">Signal</keyword>